<reference evidence="1 2" key="1">
    <citation type="journal article" date="2023" name="Life. Sci Alliance">
        <title>Evolutionary insights into 3D genome organization and epigenetic landscape of Vigna mungo.</title>
        <authorList>
            <person name="Junaid A."/>
            <person name="Singh B."/>
            <person name="Bhatia S."/>
        </authorList>
    </citation>
    <scope>NUCLEOTIDE SEQUENCE [LARGE SCALE GENOMIC DNA]</scope>
    <source>
        <strain evidence="1">Urdbean</strain>
    </source>
</reference>
<protein>
    <submittedName>
        <fullName evidence="1">Uncharacterized protein</fullName>
    </submittedName>
</protein>
<accession>A0AAQ3S4G3</accession>
<organism evidence="1 2">
    <name type="scientific">Vigna mungo</name>
    <name type="common">Black gram</name>
    <name type="synonym">Phaseolus mungo</name>
    <dbReference type="NCBI Taxonomy" id="3915"/>
    <lineage>
        <taxon>Eukaryota</taxon>
        <taxon>Viridiplantae</taxon>
        <taxon>Streptophyta</taxon>
        <taxon>Embryophyta</taxon>
        <taxon>Tracheophyta</taxon>
        <taxon>Spermatophyta</taxon>
        <taxon>Magnoliopsida</taxon>
        <taxon>eudicotyledons</taxon>
        <taxon>Gunneridae</taxon>
        <taxon>Pentapetalae</taxon>
        <taxon>rosids</taxon>
        <taxon>fabids</taxon>
        <taxon>Fabales</taxon>
        <taxon>Fabaceae</taxon>
        <taxon>Papilionoideae</taxon>
        <taxon>50 kb inversion clade</taxon>
        <taxon>NPAAA clade</taxon>
        <taxon>indigoferoid/millettioid clade</taxon>
        <taxon>Phaseoleae</taxon>
        <taxon>Vigna</taxon>
    </lineage>
</organism>
<sequence length="143" mass="16655">MIHEERKEQKRISAAYRKSAEVHTLRALDYNQQGNYPLADQELEETKLSLEILIKLSPLGKPKKSRSSMDLPSSSVVAERKIKKEEERKEAEVHILRAMEYQEEGKYALAVQEVKESKLSLEILIPPVEPGKQKKRISRFRWI</sequence>
<dbReference type="Proteomes" id="UP001374535">
    <property type="component" value="Chromosome 4"/>
</dbReference>
<dbReference type="AlphaFoldDB" id="A0AAQ3S4G3"/>
<dbReference type="EMBL" id="CP144697">
    <property type="protein sequence ID" value="WVZ15349.1"/>
    <property type="molecule type" value="Genomic_DNA"/>
</dbReference>
<keyword evidence="2" id="KW-1185">Reference proteome</keyword>
<evidence type="ECO:0000313" key="1">
    <source>
        <dbReference type="EMBL" id="WVZ15349.1"/>
    </source>
</evidence>
<name>A0AAQ3S4G3_VIGMU</name>
<gene>
    <name evidence="1" type="ORF">V8G54_012915</name>
</gene>
<proteinExistence type="predicted"/>
<evidence type="ECO:0000313" key="2">
    <source>
        <dbReference type="Proteomes" id="UP001374535"/>
    </source>
</evidence>